<dbReference type="Proteomes" id="UP000237271">
    <property type="component" value="Unassembled WGS sequence"/>
</dbReference>
<protein>
    <recommendedName>
        <fullName evidence="2">Reverse transcriptase domain-containing protein</fullName>
    </recommendedName>
</protein>
<dbReference type="AlphaFoldDB" id="A0A2P4Y7J0"/>
<comment type="caution">
    <text evidence="3">The sequence shown here is derived from an EMBL/GenBank/DDBJ whole genome shotgun (WGS) entry which is preliminary data.</text>
</comment>
<dbReference type="PANTHER" id="PTHR37984:SF5">
    <property type="entry name" value="PROTEIN NYNRIN-LIKE"/>
    <property type="match status" value="1"/>
</dbReference>
<reference evidence="3 4" key="1">
    <citation type="journal article" date="2017" name="Genome Biol. Evol.">
        <title>Phytophthora megakarya and P. palmivora, closely related causal agents of cacao black pod rot, underwent increases in genome sizes and gene numbers by different mechanisms.</title>
        <authorList>
            <person name="Ali S.S."/>
            <person name="Shao J."/>
            <person name="Lary D.J."/>
            <person name="Kronmiller B."/>
            <person name="Shen D."/>
            <person name="Strem M.D."/>
            <person name="Amoako-Attah I."/>
            <person name="Akrofi A.Y."/>
            <person name="Begoude B.A."/>
            <person name="Ten Hoopen G.M."/>
            <person name="Coulibaly K."/>
            <person name="Kebe B.I."/>
            <person name="Melnick R.L."/>
            <person name="Guiltinan M.J."/>
            <person name="Tyler B.M."/>
            <person name="Meinhardt L.W."/>
            <person name="Bailey B.A."/>
        </authorList>
    </citation>
    <scope>NUCLEOTIDE SEQUENCE [LARGE SCALE GENOMIC DNA]</scope>
    <source>
        <strain evidence="4">sbr112.9</strain>
    </source>
</reference>
<keyword evidence="4" id="KW-1185">Reference proteome</keyword>
<evidence type="ECO:0000259" key="2">
    <source>
        <dbReference type="Pfam" id="PF00078"/>
    </source>
</evidence>
<evidence type="ECO:0000256" key="1">
    <source>
        <dbReference type="SAM" id="MobiDB-lite"/>
    </source>
</evidence>
<evidence type="ECO:0000313" key="4">
    <source>
        <dbReference type="Proteomes" id="UP000237271"/>
    </source>
</evidence>
<dbReference type="InterPro" id="IPR043502">
    <property type="entry name" value="DNA/RNA_pol_sf"/>
</dbReference>
<dbReference type="InterPro" id="IPR050951">
    <property type="entry name" value="Retrovirus_Pol_polyprotein"/>
</dbReference>
<dbReference type="CDD" id="cd01647">
    <property type="entry name" value="RT_LTR"/>
    <property type="match status" value="1"/>
</dbReference>
<sequence length="749" mass="84063">MLPDPIKVSGLGGVQTYITATATVKITLGMRVVYVMKVWLTNIGEDLEVLLGMDFMYAAGVRLCVREGLVQLPDEEAIMMCGGPDRDHAGLDLPVRPDRDAYLQPGEHTIVKIRYGQSNPQREVVWAGRGDRWVTQIIYATKSWAVAVKVVNISQSMLWIGTDLSVARIVEFGHFPRAGRYVRQGSPRYKEWQQLIYENTKSAERLRLERRIAAYEESLQPPCVESPEYQWPSKILLRPSPEGTMVRMAQLRKPTSKQTEHEVEQFRPKANGSIQTTESKNASTQTESDSELSYSDSISPPVSGEGENIPTGAPLSTPIAKLEAKFAQCMRVNQEDLDLEPGVYIHENSERMSQLRDELALLPELKDLSPECDISKADVGVPGRTTPAEDRKLRIILEHHRKIFLGDGNAAPAPARGVRPRSVAPHLALKVYELLKKLLETGLIELSESPWASPIVIVLKKNGVDIRMCIDYRVVNSFIKLSTYPLPLIDDLLIGFERAMWFMSLDMASGFWAIRMTKRAKLISAFVCPFGHFQWVRMPFGLKNAPLVYQAVINNCLWGFVRLPPEEEKLVDSDVLKFLNLDQAKRSMSGADQEVPILTDHMTVFKRNIPAPPQMGPVLGRSSYIDDTAHGAPTWDQLCDDQNTLFLPKSEFGKLSIPYLSHEISAEGIRAIPKIAKSVQDLPFPSTLKGVQSFIGSLNYCHKFIEDFPVIAAVLYELTDEQIKTGRDLTRAKEAFEILKRKIVSTPLL</sequence>
<dbReference type="SUPFAM" id="SSF56672">
    <property type="entry name" value="DNA/RNA polymerases"/>
    <property type="match status" value="1"/>
</dbReference>
<dbReference type="InterPro" id="IPR000477">
    <property type="entry name" value="RT_dom"/>
</dbReference>
<dbReference type="OrthoDB" id="115435at2759"/>
<name>A0A2P4Y7J0_9STRA</name>
<feature type="compositionally biased region" description="Polar residues" evidence="1">
    <location>
        <begin position="272"/>
        <end position="286"/>
    </location>
</feature>
<feature type="domain" description="Reverse transcriptase" evidence="2">
    <location>
        <begin position="460"/>
        <end position="556"/>
    </location>
</feature>
<dbReference type="Gene3D" id="3.30.70.270">
    <property type="match status" value="2"/>
</dbReference>
<dbReference type="EMBL" id="NCKW01005009">
    <property type="protein sequence ID" value="POM73781.1"/>
    <property type="molecule type" value="Genomic_DNA"/>
</dbReference>
<evidence type="ECO:0000313" key="3">
    <source>
        <dbReference type="EMBL" id="POM73781.1"/>
    </source>
</evidence>
<feature type="compositionally biased region" description="Basic and acidic residues" evidence="1">
    <location>
        <begin position="258"/>
        <end position="267"/>
    </location>
</feature>
<feature type="region of interest" description="Disordered" evidence="1">
    <location>
        <begin position="251"/>
        <end position="315"/>
    </location>
</feature>
<dbReference type="InterPro" id="IPR043128">
    <property type="entry name" value="Rev_trsase/Diguanyl_cyclase"/>
</dbReference>
<gene>
    <name evidence="3" type="ORF">PHPALM_9338</name>
</gene>
<accession>A0A2P4Y7J0</accession>
<proteinExistence type="predicted"/>
<dbReference type="PANTHER" id="PTHR37984">
    <property type="entry name" value="PROTEIN CBG26694"/>
    <property type="match status" value="1"/>
</dbReference>
<dbReference type="Gene3D" id="3.10.10.10">
    <property type="entry name" value="HIV Type 1 Reverse Transcriptase, subunit A, domain 1"/>
    <property type="match status" value="1"/>
</dbReference>
<organism evidence="3 4">
    <name type="scientific">Phytophthora palmivora</name>
    <dbReference type="NCBI Taxonomy" id="4796"/>
    <lineage>
        <taxon>Eukaryota</taxon>
        <taxon>Sar</taxon>
        <taxon>Stramenopiles</taxon>
        <taxon>Oomycota</taxon>
        <taxon>Peronosporomycetes</taxon>
        <taxon>Peronosporales</taxon>
        <taxon>Peronosporaceae</taxon>
        <taxon>Phytophthora</taxon>
    </lineage>
</organism>
<dbReference type="Pfam" id="PF00078">
    <property type="entry name" value="RVT_1"/>
    <property type="match status" value="1"/>
</dbReference>